<dbReference type="GO" id="GO:0016020">
    <property type="term" value="C:membrane"/>
    <property type="evidence" value="ECO:0007669"/>
    <property type="project" value="UniProtKB-SubCell"/>
</dbReference>
<evidence type="ECO:0000256" key="1">
    <source>
        <dbReference type="ARBA" id="ARBA00004141"/>
    </source>
</evidence>
<dbReference type="EnsemblMetazoa" id="Aqu2.1.35939_001">
    <property type="protein sequence ID" value="Aqu2.1.35939_001"/>
    <property type="gene ID" value="Aqu2.1.35939"/>
</dbReference>
<dbReference type="AlphaFoldDB" id="A0A1X7V807"/>
<feature type="transmembrane region" description="Helical" evidence="8">
    <location>
        <begin position="144"/>
        <end position="162"/>
    </location>
</feature>
<sequence>MNNSSLESSYACGLPEDFPPSLNIPPAINYIQAGIALVTGIIGLLLNIFILFIIIKYRSLRQRLMYIAIQISIVEIAYSLLVPPAIFISGIAREWLLGEAMCNILGIVNDGFAYFRFMMTFILTLDRFISIFAPFFYERNSKKILFGLHGLVYCTTFFRVLLPINGIMSCYVYVSTNKICTAFSGCSLGCYYFVFVSIILIIVVGALLPLSMYVILFIKAYRVKKATKKMVPAPSTPSEEMKSCTSQKGSVVYPELASAPSAFDDDLTDQKTKRQIRPSVTSSKSRHLSLSAENKKSLQVTITMFILLLSVIGCTSPAFVLYMVQFLSLHDQKTFFILIMLLGRTSFNSIPVVDAIAIMRDQQFRKSIKLCFRR</sequence>
<keyword evidence="6" id="KW-0675">Receptor</keyword>
<keyword evidence="4" id="KW-0297">G-protein coupled receptor</keyword>
<comment type="subcellular location">
    <subcellularLocation>
        <location evidence="1">Membrane</location>
        <topology evidence="1">Multi-pass membrane protein</topology>
    </subcellularLocation>
</comment>
<evidence type="ECO:0000256" key="5">
    <source>
        <dbReference type="ARBA" id="ARBA00023136"/>
    </source>
</evidence>
<organism evidence="10">
    <name type="scientific">Amphimedon queenslandica</name>
    <name type="common">Sponge</name>
    <dbReference type="NCBI Taxonomy" id="400682"/>
    <lineage>
        <taxon>Eukaryota</taxon>
        <taxon>Metazoa</taxon>
        <taxon>Porifera</taxon>
        <taxon>Demospongiae</taxon>
        <taxon>Heteroscleromorpha</taxon>
        <taxon>Haplosclerida</taxon>
        <taxon>Niphatidae</taxon>
        <taxon>Amphimedon</taxon>
    </lineage>
</organism>
<dbReference type="InterPro" id="IPR017452">
    <property type="entry name" value="GPCR_Rhodpsn_7TM"/>
</dbReference>
<evidence type="ECO:0000256" key="7">
    <source>
        <dbReference type="ARBA" id="ARBA00023224"/>
    </source>
</evidence>
<keyword evidence="7" id="KW-0807">Transducer</keyword>
<feature type="transmembrane region" description="Helical" evidence="8">
    <location>
        <begin position="112"/>
        <end position="137"/>
    </location>
</feature>
<dbReference type="InterPro" id="IPR000276">
    <property type="entry name" value="GPCR_Rhodpsn"/>
</dbReference>
<reference evidence="10" key="1">
    <citation type="submission" date="2017-05" db="UniProtKB">
        <authorList>
            <consortium name="EnsemblMetazoa"/>
        </authorList>
    </citation>
    <scope>IDENTIFICATION</scope>
</reference>
<dbReference type="GO" id="GO:0004930">
    <property type="term" value="F:G protein-coupled receptor activity"/>
    <property type="evidence" value="ECO:0007669"/>
    <property type="project" value="UniProtKB-KW"/>
</dbReference>
<dbReference type="SUPFAM" id="SSF81321">
    <property type="entry name" value="Family A G protein-coupled receptor-like"/>
    <property type="match status" value="1"/>
</dbReference>
<dbReference type="InParanoid" id="A0A1X7V807"/>
<dbReference type="eggNOG" id="KOG3656">
    <property type="taxonomic scope" value="Eukaryota"/>
</dbReference>
<evidence type="ECO:0000256" key="4">
    <source>
        <dbReference type="ARBA" id="ARBA00023040"/>
    </source>
</evidence>
<dbReference type="STRING" id="400682.A0A1X7V807"/>
<feature type="transmembrane region" description="Helical" evidence="8">
    <location>
        <begin position="191"/>
        <end position="218"/>
    </location>
</feature>
<dbReference type="OrthoDB" id="5859976at2759"/>
<evidence type="ECO:0000259" key="9">
    <source>
        <dbReference type="PROSITE" id="PS50262"/>
    </source>
</evidence>
<feature type="transmembrane region" description="Helical" evidence="8">
    <location>
        <begin position="30"/>
        <end position="55"/>
    </location>
</feature>
<evidence type="ECO:0000256" key="8">
    <source>
        <dbReference type="SAM" id="Phobius"/>
    </source>
</evidence>
<dbReference type="InterPro" id="IPR050125">
    <property type="entry name" value="GPCR_opsins"/>
</dbReference>
<evidence type="ECO:0000256" key="3">
    <source>
        <dbReference type="ARBA" id="ARBA00022989"/>
    </source>
</evidence>
<keyword evidence="2 8" id="KW-0812">Transmembrane</keyword>
<feature type="transmembrane region" description="Helical" evidence="8">
    <location>
        <begin position="67"/>
        <end position="92"/>
    </location>
</feature>
<evidence type="ECO:0000256" key="2">
    <source>
        <dbReference type="ARBA" id="ARBA00022692"/>
    </source>
</evidence>
<dbReference type="PANTHER" id="PTHR24240">
    <property type="entry name" value="OPSIN"/>
    <property type="match status" value="1"/>
</dbReference>
<keyword evidence="5 8" id="KW-0472">Membrane</keyword>
<dbReference type="PROSITE" id="PS50262">
    <property type="entry name" value="G_PROTEIN_RECEP_F1_2"/>
    <property type="match status" value="1"/>
</dbReference>
<protein>
    <recommendedName>
        <fullName evidence="9">G-protein coupled receptors family 1 profile domain-containing protein</fullName>
    </recommendedName>
</protein>
<dbReference type="Gene3D" id="1.20.1070.10">
    <property type="entry name" value="Rhodopsin 7-helix transmembrane proteins"/>
    <property type="match status" value="1"/>
</dbReference>
<feature type="transmembrane region" description="Helical" evidence="8">
    <location>
        <begin position="300"/>
        <end position="323"/>
    </location>
</feature>
<dbReference type="Pfam" id="PF00001">
    <property type="entry name" value="7tm_1"/>
    <property type="match status" value="1"/>
</dbReference>
<keyword evidence="3 8" id="KW-1133">Transmembrane helix</keyword>
<proteinExistence type="predicted"/>
<feature type="domain" description="G-protein coupled receptors family 1 profile" evidence="9">
    <location>
        <begin position="46"/>
        <end position="354"/>
    </location>
</feature>
<evidence type="ECO:0000256" key="6">
    <source>
        <dbReference type="ARBA" id="ARBA00023170"/>
    </source>
</evidence>
<feature type="transmembrane region" description="Helical" evidence="8">
    <location>
        <begin position="335"/>
        <end position="359"/>
    </location>
</feature>
<name>A0A1X7V807_AMPQE</name>
<evidence type="ECO:0000313" key="10">
    <source>
        <dbReference type="EnsemblMetazoa" id="Aqu2.1.35939_001"/>
    </source>
</evidence>
<dbReference type="OMA" id="SGIAREW"/>
<accession>A0A1X7V807</accession>
<dbReference type="PRINTS" id="PR00237">
    <property type="entry name" value="GPCRRHODOPSN"/>
</dbReference>